<dbReference type="EMBL" id="JBDPGJ010000009">
    <property type="protein sequence ID" value="MEX0409486.1"/>
    <property type="molecule type" value="Genomic_DNA"/>
</dbReference>
<dbReference type="Proteomes" id="UP001556692">
    <property type="component" value="Unassembled WGS sequence"/>
</dbReference>
<sequence length="121" mass="13383">MPSILRYYTPARRILCEIAKSRSTIQYGELATALGLKSARQEWHTLLDPIARKESERTGRDLTLVVVYATGPAKGLGRYFSNVRGGIPPGTTTLDPADLTQVANFYAELENVFDAYADVEC</sequence>
<evidence type="ECO:0000313" key="1">
    <source>
        <dbReference type="EMBL" id="MEX0409486.1"/>
    </source>
</evidence>
<reference evidence="1 2" key="1">
    <citation type="submission" date="2024-05" db="EMBL/GenBank/DDBJ databases">
        <authorList>
            <person name="Jiang F."/>
        </authorList>
    </citation>
    <scope>NUCLEOTIDE SEQUENCE [LARGE SCALE GENOMIC DNA]</scope>
    <source>
        <strain evidence="1 2">LZ166</strain>
    </source>
</reference>
<protein>
    <submittedName>
        <fullName evidence="1">Uncharacterized protein</fullName>
    </submittedName>
</protein>
<accession>A0ABV3SUD0</accession>
<proteinExistence type="predicted"/>
<organism evidence="1 2">
    <name type="scientific">Aquibium pacificus</name>
    <dbReference type="NCBI Taxonomy" id="3153579"/>
    <lineage>
        <taxon>Bacteria</taxon>
        <taxon>Pseudomonadati</taxon>
        <taxon>Pseudomonadota</taxon>
        <taxon>Alphaproteobacteria</taxon>
        <taxon>Hyphomicrobiales</taxon>
        <taxon>Phyllobacteriaceae</taxon>
        <taxon>Aquibium</taxon>
    </lineage>
</organism>
<keyword evidence="2" id="KW-1185">Reference proteome</keyword>
<evidence type="ECO:0000313" key="2">
    <source>
        <dbReference type="Proteomes" id="UP001556692"/>
    </source>
</evidence>
<comment type="caution">
    <text evidence="1">The sequence shown here is derived from an EMBL/GenBank/DDBJ whole genome shotgun (WGS) entry which is preliminary data.</text>
</comment>
<name>A0ABV3SUD0_9HYPH</name>
<dbReference type="RefSeq" id="WP_367957341.1">
    <property type="nucleotide sequence ID" value="NZ_JBDPGJ010000009.1"/>
</dbReference>
<gene>
    <name evidence="1" type="ORF">ABGN05_27980</name>
</gene>